<dbReference type="GO" id="GO:0006979">
    <property type="term" value="P:response to oxidative stress"/>
    <property type="evidence" value="ECO:0007669"/>
    <property type="project" value="TreeGrafter"/>
</dbReference>
<keyword evidence="6" id="KW-1185">Reference proteome</keyword>
<dbReference type="Pfam" id="PF01855">
    <property type="entry name" value="POR_N"/>
    <property type="match status" value="1"/>
</dbReference>
<evidence type="ECO:0000313" key="6">
    <source>
        <dbReference type="Proteomes" id="UP000199556"/>
    </source>
</evidence>
<reference evidence="5 6" key="1">
    <citation type="submission" date="2016-10" db="EMBL/GenBank/DDBJ databases">
        <authorList>
            <person name="de Groot N.N."/>
        </authorList>
    </citation>
    <scope>NUCLEOTIDE SEQUENCE [LARGE SCALE GENOMIC DNA]</scope>
    <source>
        <strain evidence="5 6">DSM 4180</strain>
    </source>
</reference>
<dbReference type="InterPro" id="IPR029061">
    <property type="entry name" value="THDP-binding"/>
</dbReference>
<dbReference type="FunFam" id="3.40.50.970:FF:000012">
    <property type="entry name" value="Pyruvate:ferredoxin (Flavodoxin) oxidoreductase"/>
    <property type="match status" value="1"/>
</dbReference>
<dbReference type="PANTHER" id="PTHR32154:SF0">
    <property type="entry name" value="PYRUVATE-FLAVODOXIN OXIDOREDUCTASE-RELATED"/>
    <property type="match status" value="1"/>
</dbReference>
<dbReference type="Gene3D" id="3.40.50.920">
    <property type="match status" value="1"/>
</dbReference>
<dbReference type="InterPro" id="IPR050722">
    <property type="entry name" value="Pyruvate:ferred/Flavod_OxRd"/>
</dbReference>
<gene>
    <name evidence="5" type="ORF">SAMN05421721_10333</name>
</gene>
<name>A0A1I4Q1B6_ECTMO</name>
<sequence>MALPLEGSQALARTVALCRPQVVSAYPITPQTHIVEGIARLVADGRLECEMVSVESEHSAASVALGAAAAGSRAYTASASQGILLMSEVLFDIAGMRVPLVMTCANRAVSAPLSIWNDHQDAMAVRDAGWIQLYCASNQEAVDTTVQAFRIAEHCSLPVMVCVDGFTLTHTLEPLELPDQDQVDAYLPAYRFAHGLNPAEPRSLGTLVSPDHFTEARLGHHGALQRALGAIEAADADWAAVSGRGCGGLLEVRGDPQARTGILVMGSVLGTLEDAMDADPKGRRVRFLKLRSFRPFPAEALRQACQGLDTLIVLDRALSPGSGGIVGPEVKAALMDMAEPPRVHNLAAGLGGRDLPLDLYGRLLEAVEGADGPLPFTLIDADPTQLPEADRPDAPLMQEAP</sequence>
<feature type="domain" description="Pyruvate flavodoxin/ferredoxin oxidoreductase pyrimidine binding" evidence="3">
    <location>
        <begin position="17"/>
        <end position="227"/>
    </location>
</feature>
<feature type="region of interest" description="Disordered" evidence="2">
    <location>
        <begin position="379"/>
        <end position="401"/>
    </location>
</feature>
<dbReference type="InterPro" id="IPR009014">
    <property type="entry name" value="Transketo_C/PFOR_II"/>
</dbReference>
<dbReference type="SUPFAM" id="SSF52518">
    <property type="entry name" value="Thiamin diphosphate-binding fold (THDP-binding)"/>
    <property type="match status" value="1"/>
</dbReference>
<dbReference type="InterPro" id="IPR033412">
    <property type="entry name" value="PFOR_II"/>
</dbReference>
<protein>
    <submittedName>
        <fullName evidence="5">Pyruvate ferredoxin oxidoreductase alpha subunit</fullName>
    </submittedName>
</protein>
<dbReference type="RefSeq" id="WP_090483739.1">
    <property type="nucleotide sequence ID" value="NZ_FOUO01000003.1"/>
</dbReference>
<accession>A0A1I4Q1B6</accession>
<evidence type="ECO:0000259" key="3">
    <source>
        <dbReference type="Pfam" id="PF01855"/>
    </source>
</evidence>
<dbReference type="SUPFAM" id="SSF52922">
    <property type="entry name" value="TK C-terminal domain-like"/>
    <property type="match status" value="1"/>
</dbReference>
<dbReference type="Proteomes" id="UP000199556">
    <property type="component" value="Unassembled WGS sequence"/>
</dbReference>
<dbReference type="InterPro" id="IPR002880">
    <property type="entry name" value="Pyrv_Fd/Flavodoxin_OxRdtase_N"/>
</dbReference>
<keyword evidence="1" id="KW-0560">Oxidoreductase</keyword>
<keyword evidence="5" id="KW-0670">Pyruvate</keyword>
<evidence type="ECO:0000256" key="2">
    <source>
        <dbReference type="SAM" id="MobiDB-lite"/>
    </source>
</evidence>
<dbReference type="STRING" id="195064.SAMN05421721_10333"/>
<dbReference type="OrthoDB" id="9794954at2"/>
<evidence type="ECO:0000313" key="5">
    <source>
        <dbReference type="EMBL" id="SFM33453.1"/>
    </source>
</evidence>
<organism evidence="5 6">
    <name type="scientific">Ectothiorhodospira mobilis</name>
    <dbReference type="NCBI Taxonomy" id="195064"/>
    <lineage>
        <taxon>Bacteria</taxon>
        <taxon>Pseudomonadati</taxon>
        <taxon>Pseudomonadota</taxon>
        <taxon>Gammaproteobacteria</taxon>
        <taxon>Chromatiales</taxon>
        <taxon>Ectothiorhodospiraceae</taxon>
        <taxon>Ectothiorhodospira</taxon>
    </lineage>
</organism>
<dbReference type="PANTHER" id="PTHR32154">
    <property type="entry name" value="PYRUVATE-FLAVODOXIN OXIDOREDUCTASE-RELATED"/>
    <property type="match status" value="1"/>
</dbReference>
<dbReference type="EMBL" id="FOUO01000003">
    <property type="protein sequence ID" value="SFM33453.1"/>
    <property type="molecule type" value="Genomic_DNA"/>
</dbReference>
<evidence type="ECO:0000259" key="4">
    <source>
        <dbReference type="Pfam" id="PF17147"/>
    </source>
</evidence>
<dbReference type="Pfam" id="PF17147">
    <property type="entry name" value="PFOR_II"/>
    <property type="match status" value="1"/>
</dbReference>
<evidence type="ECO:0000256" key="1">
    <source>
        <dbReference type="ARBA" id="ARBA00023002"/>
    </source>
</evidence>
<proteinExistence type="predicted"/>
<dbReference type="GO" id="GO:0016491">
    <property type="term" value="F:oxidoreductase activity"/>
    <property type="evidence" value="ECO:0007669"/>
    <property type="project" value="UniProtKB-KW"/>
</dbReference>
<dbReference type="Gene3D" id="3.40.50.970">
    <property type="match status" value="1"/>
</dbReference>
<dbReference type="CDD" id="cd07034">
    <property type="entry name" value="TPP_PYR_PFOR_IOR-alpha_like"/>
    <property type="match status" value="1"/>
</dbReference>
<feature type="domain" description="Pyruvate:ferredoxin oxidoreductase core" evidence="4">
    <location>
        <begin position="259"/>
        <end position="355"/>
    </location>
</feature>
<dbReference type="AlphaFoldDB" id="A0A1I4Q1B6"/>